<dbReference type="EMBL" id="MK279909">
    <property type="protein sequence ID" value="AZS12546.1"/>
    <property type="molecule type" value="Genomic_DNA"/>
</dbReference>
<dbReference type="RefSeq" id="YP_009842708.1">
    <property type="nucleotide sequence ID" value="NC_048743.1"/>
</dbReference>
<reference evidence="2 3" key="1">
    <citation type="submission" date="2018-12" db="EMBL/GenBank/DDBJ databases">
        <authorList>
            <person name="Almail A."/>
            <person name="Dorhout K.E."/>
            <person name="Johnson J."/>
            <person name="Jorgensen H.J."/>
            <person name="Tolsma S."/>
            <person name="Garlena R.A."/>
            <person name="Russell D.A."/>
            <person name="Pope W.H."/>
            <person name="Jacobs-Sera D."/>
            <person name="Hatfull G.F."/>
        </authorList>
    </citation>
    <scope>NUCLEOTIDE SEQUENCE [LARGE SCALE GENOMIC DNA]</scope>
</reference>
<protein>
    <submittedName>
        <fullName evidence="2">Uncharacterized protein</fullName>
    </submittedName>
</protein>
<dbReference type="GeneID" id="55612969"/>
<organism evidence="2 3">
    <name type="scientific">Mycobacterium phage DrLupo</name>
    <dbReference type="NCBI Taxonomy" id="2499037"/>
    <lineage>
        <taxon>Viruses</taxon>
        <taxon>Duplodnaviria</taxon>
        <taxon>Heunggongvirae</taxon>
        <taxon>Uroviricota</taxon>
        <taxon>Caudoviricetes</taxon>
        <taxon>Barnyardvirus</taxon>
        <taxon>Barnyardvirus drlupo</taxon>
    </lineage>
</organism>
<evidence type="ECO:0000313" key="3">
    <source>
        <dbReference type="Proteomes" id="UP000288363"/>
    </source>
</evidence>
<keyword evidence="3" id="KW-1185">Reference proteome</keyword>
<dbReference type="Proteomes" id="UP000288363">
    <property type="component" value="Segment"/>
</dbReference>
<feature type="region of interest" description="Disordered" evidence="1">
    <location>
        <begin position="34"/>
        <end position="68"/>
    </location>
</feature>
<evidence type="ECO:0000256" key="1">
    <source>
        <dbReference type="SAM" id="MobiDB-lite"/>
    </source>
</evidence>
<name>A0A3S9UQH6_9CAUD</name>
<feature type="compositionally biased region" description="Basic residues" evidence="1">
    <location>
        <begin position="55"/>
        <end position="68"/>
    </location>
</feature>
<proteinExistence type="predicted"/>
<sequence length="68" mass="8091">MAKKKGRRKGPSRFHSKKQWKWCFANGKEWCRRHAHRTPGGKKVRYQKLPNSKRSGLKKVSGRRTRSK</sequence>
<gene>
    <name evidence="2" type="primary">10</name>
    <name evidence="2" type="ORF">SEA_DRLUPO_10</name>
</gene>
<dbReference type="KEGG" id="vg:55612969"/>
<accession>A0A3S9UQH6</accession>
<feature type="compositionally biased region" description="Basic residues" evidence="1">
    <location>
        <begin position="34"/>
        <end position="46"/>
    </location>
</feature>
<evidence type="ECO:0000313" key="2">
    <source>
        <dbReference type="EMBL" id="AZS12546.1"/>
    </source>
</evidence>